<dbReference type="Proteomes" id="UP000537131">
    <property type="component" value="Unassembled WGS sequence"/>
</dbReference>
<dbReference type="AlphaFoldDB" id="A0A7Y0ED87"/>
<evidence type="ECO:0000259" key="2">
    <source>
        <dbReference type="Pfam" id="PF13478"/>
    </source>
</evidence>
<dbReference type="InterPro" id="IPR052698">
    <property type="entry name" value="MoCofactor_Util/Proc"/>
</dbReference>
<dbReference type="RefSeq" id="WP_169295846.1">
    <property type="nucleotide sequence ID" value="NZ_JABBNI010000001.1"/>
</dbReference>
<dbReference type="InterPro" id="IPR003777">
    <property type="entry name" value="XdhC_CoxI"/>
</dbReference>
<gene>
    <name evidence="3" type="ORF">HBE96_00665</name>
</gene>
<name>A0A7Y0ED87_9CLOT</name>
<dbReference type="PANTHER" id="PTHR30388:SF6">
    <property type="entry name" value="XANTHINE DEHYDROGENASE SUBUNIT A-RELATED"/>
    <property type="match status" value="1"/>
</dbReference>
<dbReference type="Pfam" id="PF02625">
    <property type="entry name" value="XdhC_CoxI"/>
    <property type="match status" value="1"/>
</dbReference>
<dbReference type="Gene3D" id="3.40.50.720">
    <property type="entry name" value="NAD(P)-binding Rossmann-like Domain"/>
    <property type="match status" value="1"/>
</dbReference>
<dbReference type="PANTHER" id="PTHR30388">
    <property type="entry name" value="ALDEHYDE OXIDOREDUCTASE MOLYBDENUM COFACTOR ASSEMBLY PROTEIN"/>
    <property type="match status" value="1"/>
</dbReference>
<reference evidence="3 4" key="1">
    <citation type="submission" date="2020-04" db="EMBL/GenBank/DDBJ databases">
        <authorList>
            <person name="Doyle D.A."/>
        </authorList>
    </citation>
    <scope>NUCLEOTIDE SEQUENCE [LARGE SCALE GENOMIC DNA]</scope>
    <source>
        <strain evidence="3 4">P21</strain>
    </source>
</reference>
<evidence type="ECO:0000259" key="1">
    <source>
        <dbReference type="Pfam" id="PF02625"/>
    </source>
</evidence>
<accession>A0A7Y0ED87</accession>
<dbReference type="Pfam" id="PF13478">
    <property type="entry name" value="XdhC_C"/>
    <property type="match status" value="1"/>
</dbReference>
<keyword evidence="4" id="KW-1185">Reference proteome</keyword>
<proteinExistence type="predicted"/>
<dbReference type="EMBL" id="JABBNI010000001">
    <property type="protein sequence ID" value="NMM61236.1"/>
    <property type="molecule type" value="Genomic_DNA"/>
</dbReference>
<protein>
    <submittedName>
        <fullName evidence="3">Molybdenum dehydrogenase</fullName>
    </submittedName>
</protein>
<feature type="domain" description="XdhC- CoxI" evidence="1">
    <location>
        <begin position="13"/>
        <end position="74"/>
    </location>
</feature>
<evidence type="ECO:0000313" key="4">
    <source>
        <dbReference type="Proteomes" id="UP000537131"/>
    </source>
</evidence>
<reference evidence="3 4" key="2">
    <citation type="submission" date="2020-06" db="EMBL/GenBank/DDBJ databases">
        <title>Complete Genome Sequence of Clostridium muelleri sp. nov. P21T, an Acid-Alcohol Producing Acetogen Isolated from Old Hay.</title>
        <authorList>
            <person name="Duncan K.E."/>
            <person name="Tanner R.S."/>
        </authorList>
    </citation>
    <scope>NUCLEOTIDE SEQUENCE [LARGE SCALE GENOMIC DNA]</scope>
    <source>
        <strain evidence="3 4">P21</strain>
    </source>
</reference>
<sequence length="348" mass="40037">MQDIYETVNEFLDRKQEFVLATILEKSESTPREEGVKMIIKKDLSIVGTIGGGIFEAMAVKLSLKVFENKASIVKKFSLNDESARTCGGDIKLLLEYISYDENKIIDLYKNILELRKKGVKFAIVTKIPEEEIYVKVLNRWICGESLFYGEEDDTVQLIFRKIRENFKNVAIENITLEKELYLIEPILNCETLYIVGAGHVAQKITQITNMLDFKTIIVDDREDFANKQRFKGVEDIKVIPSFEEVLKYINVDNSSYIIIVTRGHAYDREVLSQILKTDAKYIGMIGSRKKREFIYNCLLSEGYTLEDLQRVHSPIGMSIFAKTPEEIAVSIVAELIKVKREPFNEKK</sequence>
<evidence type="ECO:0000313" key="3">
    <source>
        <dbReference type="EMBL" id="NMM61236.1"/>
    </source>
</evidence>
<dbReference type="NCBIfam" id="NF045664">
    <property type="entry name" value="XdhC_rel_AOR"/>
    <property type="match status" value="1"/>
</dbReference>
<organism evidence="3 4">
    <name type="scientific">Clostridium muellerianum</name>
    <dbReference type="NCBI Taxonomy" id="2716538"/>
    <lineage>
        <taxon>Bacteria</taxon>
        <taxon>Bacillati</taxon>
        <taxon>Bacillota</taxon>
        <taxon>Clostridia</taxon>
        <taxon>Eubacteriales</taxon>
        <taxon>Clostridiaceae</taxon>
        <taxon>Clostridium</taxon>
    </lineage>
</organism>
<dbReference type="InterPro" id="IPR027051">
    <property type="entry name" value="XdhC_Rossmann_dom"/>
</dbReference>
<feature type="domain" description="XdhC Rossmann" evidence="2">
    <location>
        <begin position="193"/>
        <end position="336"/>
    </location>
</feature>
<comment type="caution">
    <text evidence="3">The sequence shown here is derived from an EMBL/GenBank/DDBJ whole genome shotgun (WGS) entry which is preliminary data.</text>
</comment>